<comment type="caution">
    <text evidence="3">The sequence shown here is derived from an EMBL/GenBank/DDBJ whole genome shotgun (WGS) entry which is preliminary data.</text>
</comment>
<dbReference type="InterPro" id="IPR003399">
    <property type="entry name" value="Mce/MlaD"/>
</dbReference>
<proteinExistence type="predicted"/>
<evidence type="ECO:0000313" key="4">
    <source>
        <dbReference type="Proteomes" id="UP000448292"/>
    </source>
</evidence>
<dbReference type="OrthoDB" id="5372112at2"/>
<protein>
    <recommendedName>
        <fullName evidence="2">Mce/MlaD domain-containing protein</fullName>
    </recommendedName>
</protein>
<organism evidence="3 4">
    <name type="scientific">Oceanidesulfovibrio indonesiensis</name>
    <dbReference type="NCBI Taxonomy" id="54767"/>
    <lineage>
        <taxon>Bacteria</taxon>
        <taxon>Pseudomonadati</taxon>
        <taxon>Thermodesulfobacteriota</taxon>
        <taxon>Desulfovibrionia</taxon>
        <taxon>Desulfovibrionales</taxon>
        <taxon>Desulfovibrionaceae</taxon>
        <taxon>Oceanidesulfovibrio</taxon>
    </lineage>
</organism>
<dbReference type="Pfam" id="PF02470">
    <property type="entry name" value="MlaD"/>
    <property type="match status" value="1"/>
</dbReference>
<keyword evidence="1" id="KW-0472">Membrane</keyword>
<evidence type="ECO:0000256" key="1">
    <source>
        <dbReference type="SAM" id="Phobius"/>
    </source>
</evidence>
<dbReference type="PANTHER" id="PTHR33371">
    <property type="entry name" value="INTERMEMBRANE PHOSPHOLIPID TRANSPORT SYSTEM BINDING PROTEIN MLAD-RELATED"/>
    <property type="match status" value="1"/>
</dbReference>
<reference evidence="3 4" key="1">
    <citation type="submission" date="2018-06" db="EMBL/GenBank/DDBJ databases">
        <title>Complete genome of Desulfovibrio indonesiensis P37SLT.</title>
        <authorList>
            <person name="Crispim J.S."/>
            <person name="Vidigal P.M.P."/>
            <person name="Silva L.C.F."/>
            <person name="Laguardia C.N."/>
            <person name="Araujo L.C."/>
            <person name="Dias R.S."/>
            <person name="Sousa M.P."/>
            <person name="Paula S.O."/>
            <person name="Silva C."/>
        </authorList>
    </citation>
    <scope>NUCLEOTIDE SEQUENCE [LARGE SCALE GENOMIC DNA]</scope>
    <source>
        <strain evidence="3 4">P37SLT</strain>
    </source>
</reference>
<dbReference type="InterPro" id="IPR052336">
    <property type="entry name" value="MlaD_Phospholipid_Transporter"/>
</dbReference>
<dbReference type="PANTHER" id="PTHR33371:SF4">
    <property type="entry name" value="INTERMEMBRANE PHOSPHOLIPID TRANSPORT SYSTEM BINDING PROTEIN MLAD"/>
    <property type="match status" value="1"/>
</dbReference>
<evidence type="ECO:0000259" key="2">
    <source>
        <dbReference type="Pfam" id="PF02470"/>
    </source>
</evidence>
<keyword evidence="1" id="KW-1133">Transmembrane helix</keyword>
<name>A0A7M3MDI7_9BACT</name>
<feature type="transmembrane region" description="Helical" evidence="1">
    <location>
        <begin position="15"/>
        <end position="38"/>
    </location>
</feature>
<keyword evidence="4" id="KW-1185">Reference proteome</keyword>
<keyword evidence="1" id="KW-0812">Transmembrane</keyword>
<dbReference type="AlphaFoldDB" id="A0A7M3MDI7"/>
<evidence type="ECO:0000313" key="3">
    <source>
        <dbReference type="EMBL" id="TVM16636.1"/>
    </source>
</evidence>
<accession>A0A7M3MDI7</accession>
<dbReference type="Proteomes" id="UP000448292">
    <property type="component" value="Unassembled WGS sequence"/>
</dbReference>
<dbReference type="Gene3D" id="1.20.120.20">
    <property type="entry name" value="Apolipoprotein"/>
    <property type="match status" value="1"/>
</dbReference>
<feature type="domain" description="Mce/MlaD" evidence="2">
    <location>
        <begin position="44"/>
        <end position="116"/>
    </location>
</feature>
<dbReference type="EMBL" id="QMIE01000010">
    <property type="protein sequence ID" value="TVM16636.1"/>
    <property type="molecule type" value="Genomic_DNA"/>
</dbReference>
<dbReference type="RefSeq" id="WP_144303387.1">
    <property type="nucleotide sequence ID" value="NZ_QMIE01000010.1"/>
</dbReference>
<sequence>MQSKRQSAYDFSKSIFTIVLGLLVLGSFVVALGGYWFWENLDIYHARFDNVRDLDTGRTVKYDGLDIGRVTQLQVDADDPRIIQVSFGVRKGFGIYEGTVASISQKGLVGDNYLLLTLREQAGPRLEPGDTLPTTVTPTLNELGASISGFIEEIRPKFNRVAEGLDALLSEQNTEAVRNILLKAEQLMEEGNSLVAMLEKDFQGVGPQAKDTLERASETFDKGATVLHSVDRNFENLSSDLREQLRIVSASVTSLSEELKESLATDQPKLERVLDELYAMARDVRMLSRSLRERPYEIIYPPEPEP</sequence>
<gene>
    <name evidence="3" type="ORF">DPQ33_11590</name>
</gene>